<dbReference type="EC" id="2.7.13.3" evidence="2"/>
<feature type="transmembrane region" description="Helical" evidence="7">
    <location>
        <begin position="332"/>
        <end position="351"/>
    </location>
</feature>
<dbReference type="InterPro" id="IPR011623">
    <property type="entry name" value="7TMR_DISM_rcpt_extracell_dom1"/>
</dbReference>
<dbReference type="AlphaFoldDB" id="A0A6J5IKH4"/>
<gene>
    <name evidence="10" type="ORF">BLA3211_00478</name>
</gene>
<evidence type="ECO:0000256" key="1">
    <source>
        <dbReference type="ARBA" id="ARBA00000085"/>
    </source>
</evidence>
<evidence type="ECO:0000313" key="10">
    <source>
        <dbReference type="EMBL" id="CAB3960740.1"/>
    </source>
</evidence>
<dbReference type="SMART" id="SM00388">
    <property type="entry name" value="HisKA"/>
    <property type="match status" value="1"/>
</dbReference>
<dbReference type="Pfam" id="PF00512">
    <property type="entry name" value="HisKA"/>
    <property type="match status" value="1"/>
</dbReference>
<dbReference type="InterPro" id="IPR003661">
    <property type="entry name" value="HisK_dim/P_dom"/>
</dbReference>
<dbReference type="InterPro" id="IPR011622">
    <property type="entry name" value="7TMR_DISM_rcpt_extracell_dom2"/>
</dbReference>
<proteinExistence type="predicted"/>
<dbReference type="InterPro" id="IPR005467">
    <property type="entry name" value="His_kinase_dom"/>
</dbReference>
<evidence type="ECO:0000256" key="7">
    <source>
        <dbReference type="SAM" id="Phobius"/>
    </source>
</evidence>
<dbReference type="PANTHER" id="PTHR43711">
    <property type="entry name" value="TWO-COMPONENT HISTIDINE KINASE"/>
    <property type="match status" value="1"/>
</dbReference>
<keyword evidence="6" id="KW-0902">Two-component regulatory system</keyword>
<dbReference type="GO" id="GO:0000155">
    <property type="term" value="F:phosphorelay sensor kinase activity"/>
    <property type="evidence" value="ECO:0007669"/>
    <property type="project" value="InterPro"/>
</dbReference>
<dbReference type="Gene3D" id="3.30.565.10">
    <property type="entry name" value="Histidine kinase-like ATPase, C-terminal domain"/>
    <property type="match status" value="1"/>
</dbReference>
<dbReference type="InterPro" id="IPR036097">
    <property type="entry name" value="HisK_dim/P_sf"/>
</dbReference>
<sequence length="680" mass="74249">MFRLIFLILITWASGAFASTPIPLPDGGQVNIRKGWDLLRDPGDTLTVEHMSQPETARAFVAQTSEPALGYVDGAVWLRLTLTRPASAPPMWLLELRSSLLNDVTLYVPQPGGGYQRHVAGDRMPVQQRDIAYRNPVFRLDLPAGQPVTLYLRIRSTSTMSFSMALWSPDAFISATSKESLLFGLLDAAHLVLLVSSLWLFRVTRDASFGLFGLSVIVNLLTALGAEGYLYQYLLPDFPAASNAVYMISWLLGTPAGTLFTAHYLGLFNGRWRRATIAFSALTIVVALAAAPLMLVVNVWWVRPFYLFWQIVAILVTMAVSLWLTARGHRHARVVVLVLLLLLGGSALRVARNVGWIPPGLLADNAGYLGMLAFMLIMNSAISWRYNAMRNAMEAAQADALRVARQAERDLEAKVALRTQALREAMEQVEASLAMEKRAQDEQRQLLATVSHELRTPLAVIDATAQNLDLDDSRADPLTSSRYQKILRATQRLTVLINDSLHEDGFELQRRGTRIGNTRLAALLDDAAAAAGALSDGHRLEIDAEDLPDAFACDASLTRLVLRTLADNAVKYTPGGTRIVLRGRRAREGVELEVADDGPGIPPADLPHVFDRFYRGRNVGRKPGTGLGLPQARSMVEMQGGTLSLVSVAGHGCRATVFLPANADRAAFAAQASRSGAANV</sequence>
<reference evidence="10 11" key="1">
    <citation type="submission" date="2020-04" db="EMBL/GenBank/DDBJ databases">
        <authorList>
            <person name="Depoorter E."/>
        </authorList>
    </citation>
    <scope>NUCLEOTIDE SEQUENCE [LARGE SCALE GENOMIC DNA]</scope>
    <source>
        <strain evidence="10 11">BCC0217</strain>
    </source>
</reference>
<keyword evidence="7" id="KW-0472">Membrane</keyword>
<feature type="domain" description="Histidine kinase" evidence="9">
    <location>
        <begin position="449"/>
        <end position="663"/>
    </location>
</feature>
<dbReference type="Pfam" id="PF07696">
    <property type="entry name" value="7TMR-DISMED2"/>
    <property type="match status" value="1"/>
</dbReference>
<feature type="transmembrane region" description="Helical" evidence="7">
    <location>
        <begin position="277"/>
        <end position="301"/>
    </location>
</feature>
<keyword evidence="4" id="KW-0808">Transferase</keyword>
<dbReference type="Gene3D" id="2.60.40.2380">
    <property type="match status" value="1"/>
</dbReference>
<feature type="transmembrane region" description="Helical" evidence="7">
    <location>
        <begin position="244"/>
        <end position="265"/>
    </location>
</feature>
<name>A0A6J5IKH4_9BURK</name>
<protein>
    <recommendedName>
        <fullName evidence="2">histidine kinase</fullName>
        <ecNumber evidence="2">2.7.13.3</ecNumber>
    </recommendedName>
</protein>
<dbReference type="SMART" id="SM00387">
    <property type="entry name" value="HATPase_c"/>
    <property type="match status" value="1"/>
</dbReference>
<evidence type="ECO:0000256" key="4">
    <source>
        <dbReference type="ARBA" id="ARBA00022679"/>
    </source>
</evidence>
<feature type="transmembrane region" description="Helical" evidence="7">
    <location>
        <begin position="208"/>
        <end position="232"/>
    </location>
</feature>
<dbReference type="SUPFAM" id="SSF55874">
    <property type="entry name" value="ATPase domain of HSP90 chaperone/DNA topoisomerase II/histidine kinase"/>
    <property type="match status" value="1"/>
</dbReference>
<dbReference type="RefSeq" id="WP_175219480.1">
    <property type="nucleotide sequence ID" value="NZ_CABWIL020000002.1"/>
</dbReference>
<comment type="catalytic activity">
    <reaction evidence="1">
        <text>ATP + protein L-histidine = ADP + protein N-phospho-L-histidine.</text>
        <dbReference type="EC" id="2.7.13.3"/>
    </reaction>
</comment>
<keyword evidence="7" id="KW-0812">Transmembrane</keyword>
<feature type="signal peptide" evidence="8">
    <location>
        <begin position="1"/>
        <end position="18"/>
    </location>
</feature>
<evidence type="ECO:0000256" key="6">
    <source>
        <dbReference type="ARBA" id="ARBA00023012"/>
    </source>
</evidence>
<evidence type="ECO:0000259" key="9">
    <source>
        <dbReference type="PROSITE" id="PS50109"/>
    </source>
</evidence>
<dbReference type="InterPro" id="IPR050736">
    <property type="entry name" value="Sensor_HK_Regulatory"/>
</dbReference>
<keyword evidence="5 10" id="KW-0418">Kinase</keyword>
<keyword evidence="8" id="KW-0732">Signal</keyword>
<dbReference type="Gene3D" id="1.10.287.130">
    <property type="match status" value="1"/>
</dbReference>
<keyword evidence="3" id="KW-0597">Phosphoprotein</keyword>
<dbReference type="InterPro" id="IPR003594">
    <property type="entry name" value="HATPase_dom"/>
</dbReference>
<dbReference type="PROSITE" id="PS50109">
    <property type="entry name" value="HIS_KIN"/>
    <property type="match status" value="1"/>
</dbReference>
<dbReference type="Pfam" id="PF07695">
    <property type="entry name" value="7TMR-DISM_7TM"/>
    <property type="match status" value="1"/>
</dbReference>
<feature type="chain" id="PRO_5026707826" description="histidine kinase" evidence="8">
    <location>
        <begin position="19"/>
        <end position="680"/>
    </location>
</feature>
<keyword evidence="7" id="KW-1133">Transmembrane helix</keyword>
<evidence type="ECO:0000256" key="8">
    <source>
        <dbReference type="SAM" id="SignalP"/>
    </source>
</evidence>
<dbReference type="CDD" id="cd00075">
    <property type="entry name" value="HATPase"/>
    <property type="match status" value="1"/>
</dbReference>
<evidence type="ECO:0000256" key="5">
    <source>
        <dbReference type="ARBA" id="ARBA00022777"/>
    </source>
</evidence>
<dbReference type="Proteomes" id="UP000494301">
    <property type="component" value="Unassembled WGS sequence"/>
</dbReference>
<feature type="transmembrane region" description="Helical" evidence="7">
    <location>
        <begin position="181"/>
        <end position="201"/>
    </location>
</feature>
<dbReference type="InterPro" id="IPR036890">
    <property type="entry name" value="HATPase_C_sf"/>
</dbReference>
<evidence type="ECO:0000313" key="11">
    <source>
        <dbReference type="Proteomes" id="UP000494301"/>
    </source>
</evidence>
<dbReference type="PANTHER" id="PTHR43711:SF32">
    <property type="entry name" value="SENSOR-TYPE HISTIDINE KINASE PRRB"/>
    <property type="match status" value="1"/>
</dbReference>
<feature type="transmembrane region" description="Helical" evidence="7">
    <location>
        <begin position="307"/>
        <end position="325"/>
    </location>
</feature>
<evidence type="ECO:0000256" key="3">
    <source>
        <dbReference type="ARBA" id="ARBA00022553"/>
    </source>
</evidence>
<dbReference type="InterPro" id="IPR004358">
    <property type="entry name" value="Sig_transdc_His_kin-like_C"/>
</dbReference>
<dbReference type="EMBL" id="CABWIL020000002">
    <property type="protein sequence ID" value="CAB3960740.1"/>
    <property type="molecule type" value="Genomic_DNA"/>
</dbReference>
<dbReference type="Pfam" id="PF02518">
    <property type="entry name" value="HATPase_c"/>
    <property type="match status" value="1"/>
</dbReference>
<accession>A0A6J5IKH4</accession>
<evidence type="ECO:0000256" key="2">
    <source>
        <dbReference type="ARBA" id="ARBA00012438"/>
    </source>
</evidence>
<dbReference type="PRINTS" id="PR00344">
    <property type="entry name" value="BCTRLSENSOR"/>
</dbReference>
<organism evidence="10 11">
    <name type="scientific">Burkholderia aenigmatica</name>
    <dbReference type="NCBI Taxonomy" id="2015348"/>
    <lineage>
        <taxon>Bacteria</taxon>
        <taxon>Pseudomonadati</taxon>
        <taxon>Pseudomonadota</taxon>
        <taxon>Betaproteobacteria</taxon>
        <taxon>Burkholderiales</taxon>
        <taxon>Burkholderiaceae</taxon>
        <taxon>Burkholderia</taxon>
        <taxon>Burkholderia cepacia complex</taxon>
    </lineage>
</organism>
<feature type="transmembrane region" description="Helical" evidence="7">
    <location>
        <begin position="366"/>
        <end position="384"/>
    </location>
</feature>
<dbReference type="CDD" id="cd00082">
    <property type="entry name" value="HisKA"/>
    <property type="match status" value="1"/>
</dbReference>
<dbReference type="SUPFAM" id="SSF47384">
    <property type="entry name" value="Homodimeric domain of signal transducing histidine kinase"/>
    <property type="match status" value="1"/>
</dbReference>